<organism evidence="8 9">
    <name type="scientific">Tateyamaria omphalii</name>
    <dbReference type="NCBI Taxonomy" id="299262"/>
    <lineage>
        <taxon>Bacteria</taxon>
        <taxon>Pseudomonadati</taxon>
        <taxon>Pseudomonadota</taxon>
        <taxon>Alphaproteobacteria</taxon>
        <taxon>Rhodobacterales</taxon>
        <taxon>Roseobacteraceae</taxon>
        <taxon>Tateyamaria</taxon>
    </lineage>
</organism>
<protein>
    <submittedName>
        <fullName evidence="8">SAM-dependent methyltransferase</fullName>
    </submittedName>
</protein>
<dbReference type="GO" id="GO:0008168">
    <property type="term" value="F:methyltransferase activity"/>
    <property type="evidence" value="ECO:0007669"/>
    <property type="project" value="UniProtKB-KW"/>
</dbReference>
<dbReference type="AlphaFoldDB" id="A0A1P8MRU9"/>
<keyword evidence="9" id="KW-1185">Reference proteome</keyword>
<dbReference type="PIRSF" id="PIRSF003085">
    <property type="entry name" value="CMAS"/>
    <property type="match status" value="1"/>
</dbReference>
<evidence type="ECO:0000313" key="9">
    <source>
        <dbReference type="Proteomes" id="UP000186336"/>
    </source>
</evidence>
<evidence type="ECO:0000259" key="7">
    <source>
        <dbReference type="Pfam" id="PF25371"/>
    </source>
</evidence>
<dbReference type="PANTHER" id="PTHR43667">
    <property type="entry name" value="CYCLOPROPANE-FATTY-ACYL-PHOSPHOLIPID SYNTHASE"/>
    <property type="match status" value="1"/>
</dbReference>
<dbReference type="Pfam" id="PF02353">
    <property type="entry name" value="CMAS"/>
    <property type="match status" value="1"/>
</dbReference>
<feature type="active site" evidence="6">
    <location>
        <position position="366"/>
    </location>
</feature>
<dbReference type="GO" id="GO:0032259">
    <property type="term" value="P:methylation"/>
    <property type="evidence" value="ECO:0007669"/>
    <property type="project" value="UniProtKB-KW"/>
</dbReference>
<dbReference type="KEGG" id="tom:BWR18_02995"/>
<dbReference type="InterPro" id="IPR050723">
    <property type="entry name" value="CFA/CMAS"/>
</dbReference>
<keyword evidence="4" id="KW-0949">S-adenosyl-L-methionine</keyword>
<dbReference type="InterPro" id="IPR029063">
    <property type="entry name" value="SAM-dependent_MTases_sf"/>
</dbReference>
<sequence>MWETLLDRFLTGMMVEDRLSLTYPDGITRDYGPDTGASAHLAISDRATLRGLIVNPDLGLGEGYMNGTITPRNCTLDDALTVIVRNRFKGHIPPWIVAANRARFHMRRFIQKNAPSASRQNVAHHYDISDDLYRLFLDADMQYSCAYFRDDAMTLEDAQVAKKAHIARKLRLEPGMRVLDIGCGWGGMALTLARDYGCQVTGITLSENQLATARKRAEDAGLSEQIEFRLQDYRHIAGTFDRIVSVGMLEHVGVPNFNTYFGRLAELLDPDGVALIHTIGRSAPPMAHSSWINKYIFPGGYVPSLSELAPAMERSGLWQTDIEVWRLHYAKTIRHWRDRFEAHVDEISQTYDDRFVRMFRYYLTVCIIAFEQQMQGVYHLQLAHRRDAVPLTRDYLYAARPTAATATVRQTEDA</sequence>
<dbReference type="InterPro" id="IPR003333">
    <property type="entry name" value="CMAS"/>
</dbReference>
<comment type="similarity">
    <text evidence="1">Belongs to the CFA/CMAS family.</text>
</comment>
<feature type="domain" description="DUF7884" evidence="7">
    <location>
        <begin position="14"/>
        <end position="70"/>
    </location>
</feature>
<dbReference type="SUPFAM" id="SSF53335">
    <property type="entry name" value="S-adenosyl-L-methionine-dependent methyltransferases"/>
    <property type="match status" value="1"/>
</dbReference>
<keyword evidence="5" id="KW-0443">Lipid metabolism</keyword>
<dbReference type="OrthoDB" id="9782855at2"/>
<evidence type="ECO:0000256" key="6">
    <source>
        <dbReference type="PIRSR" id="PIRSR003085-1"/>
    </source>
</evidence>
<evidence type="ECO:0000256" key="1">
    <source>
        <dbReference type="ARBA" id="ARBA00010815"/>
    </source>
</evidence>
<dbReference type="Pfam" id="PF25371">
    <property type="entry name" value="DUF7884"/>
    <property type="match status" value="1"/>
</dbReference>
<gene>
    <name evidence="8" type="ORF">BWR18_02995</name>
</gene>
<keyword evidence="3 8" id="KW-0808">Transferase</keyword>
<dbReference type="Proteomes" id="UP000186336">
    <property type="component" value="Chromosome"/>
</dbReference>
<evidence type="ECO:0000256" key="4">
    <source>
        <dbReference type="ARBA" id="ARBA00022691"/>
    </source>
</evidence>
<accession>A0A1P8MRU9</accession>
<dbReference type="RefSeq" id="WP_076626642.1">
    <property type="nucleotide sequence ID" value="NZ_CP019312.1"/>
</dbReference>
<dbReference type="EMBL" id="CP019312">
    <property type="protein sequence ID" value="APX10775.1"/>
    <property type="molecule type" value="Genomic_DNA"/>
</dbReference>
<evidence type="ECO:0000256" key="3">
    <source>
        <dbReference type="ARBA" id="ARBA00022679"/>
    </source>
</evidence>
<evidence type="ECO:0000256" key="5">
    <source>
        <dbReference type="ARBA" id="ARBA00023098"/>
    </source>
</evidence>
<dbReference type="GO" id="GO:0008610">
    <property type="term" value="P:lipid biosynthetic process"/>
    <property type="evidence" value="ECO:0007669"/>
    <property type="project" value="InterPro"/>
</dbReference>
<dbReference type="STRING" id="299262.BWR18_02995"/>
<keyword evidence="2 8" id="KW-0489">Methyltransferase</keyword>
<reference evidence="8 9" key="1">
    <citation type="submission" date="2017-01" db="EMBL/GenBank/DDBJ databases">
        <title>Complete genome of Tateyamaria omphalii DOK1-4 isolated from seawater in Dokdo.</title>
        <authorList>
            <person name="Kim J.H."/>
            <person name="Chi W.-J."/>
        </authorList>
    </citation>
    <scope>NUCLEOTIDE SEQUENCE [LARGE SCALE GENOMIC DNA]</scope>
    <source>
        <strain evidence="8 9">DOK1-4</strain>
    </source>
</reference>
<evidence type="ECO:0000256" key="2">
    <source>
        <dbReference type="ARBA" id="ARBA00022603"/>
    </source>
</evidence>
<evidence type="ECO:0000313" key="8">
    <source>
        <dbReference type="EMBL" id="APX10775.1"/>
    </source>
</evidence>
<proteinExistence type="inferred from homology"/>
<dbReference type="PANTHER" id="PTHR43667:SF1">
    <property type="entry name" value="CYCLOPROPANE-FATTY-ACYL-PHOSPHOLIPID SYNTHASE"/>
    <property type="match status" value="1"/>
</dbReference>
<dbReference type="CDD" id="cd02440">
    <property type="entry name" value="AdoMet_MTases"/>
    <property type="match status" value="1"/>
</dbReference>
<dbReference type="Gene3D" id="3.40.50.150">
    <property type="entry name" value="Vaccinia Virus protein VP39"/>
    <property type="match status" value="1"/>
</dbReference>
<name>A0A1P8MRU9_9RHOB</name>
<dbReference type="InterPro" id="IPR057206">
    <property type="entry name" value="DUF7884"/>
</dbReference>